<dbReference type="InterPro" id="IPR015590">
    <property type="entry name" value="Aldehyde_DH_dom"/>
</dbReference>
<dbReference type="SUPFAM" id="SSF53720">
    <property type="entry name" value="ALDH-like"/>
    <property type="match status" value="1"/>
</dbReference>
<dbReference type="FunFam" id="3.40.309.10:FF:000003">
    <property type="entry name" value="Aldehyde dehydrogenase"/>
    <property type="match status" value="1"/>
</dbReference>
<dbReference type="InterPro" id="IPR016163">
    <property type="entry name" value="Ald_DH_C"/>
</dbReference>
<evidence type="ECO:0000313" key="5">
    <source>
        <dbReference type="Proteomes" id="UP000095281"/>
    </source>
</evidence>
<name>A0A1I8AX56_MELHA</name>
<dbReference type="PIRSF" id="PIRSF036492">
    <property type="entry name" value="ALDH"/>
    <property type="match status" value="1"/>
</dbReference>
<dbReference type="InterPro" id="IPR016161">
    <property type="entry name" value="Ald_DH/histidinol_DH"/>
</dbReference>
<evidence type="ECO:0000256" key="1">
    <source>
        <dbReference type="ARBA" id="ARBA00009986"/>
    </source>
</evidence>
<dbReference type="GO" id="GO:0004029">
    <property type="term" value="F:aldehyde dehydrogenase (NAD+) activity"/>
    <property type="evidence" value="ECO:0007669"/>
    <property type="project" value="TreeGrafter"/>
</dbReference>
<proteinExistence type="inferred from homology"/>
<dbReference type="InterPro" id="IPR016162">
    <property type="entry name" value="Ald_DH_N"/>
</dbReference>
<dbReference type="PANTHER" id="PTHR43570:SF16">
    <property type="entry name" value="ALDEHYDE DEHYDROGENASE TYPE III, ISOFORM Q"/>
    <property type="match status" value="1"/>
</dbReference>
<evidence type="ECO:0000256" key="3">
    <source>
        <dbReference type="PIRNR" id="PIRNR036492"/>
    </source>
</evidence>
<dbReference type="OMA" id="RYLYLYC"/>
<keyword evidence="2 3" id="KW-0560">Oxidoreductase</keyword>
<reference evidence="6" key="1">
    <citation type="submission" date="2016-11" db="UniProtKB">
        <authorList>
            <consortium name="WormBaseParasite"/>
        </authorList>
    </citation>
    <scope>IDENTIFICATION</scope>
</reference>
<evidence type="ECO:0000256" key="2">
    <source>
        <dbReference type="ARBA" id="ARBA00023002"/>
    </source>
</evidence>
<dbReference type="PANTHER" id="PTHR43570">
    <property type="entry name" value="ALDEHYDE DEHYDROGENASE"/>
    <property type="match status" value="1"/>
</dbReference>
<dbReference type="Gene3D" id="3.40.605.10">
    <property type="entry name" value="Aldehyde Dehydrogenase, Chain A, domain 1"/>
    <property type="match status" value="2"/>
</dbReference>
<feature type="domain" description="Aldehyde dehydrogenase" evidence="4">
    <location>
        <begin position="54"/>
        <end position="204"/>
    </location>
</feature>
<dbReference type="GO" id="GO:0006081">
    <property type="term" value="P:aldehyde metabolic process"/>
    <property type="evidence" value="ECO:0007669"/>
    <property type="project" value="InterPro"/>
</dbReference>
<accession>A0A1I8AX56</accession>
<keyword evidence="5" id="KW-1185">Reference proteome</keyword>
<dbReference type="CDD" id="cd07087">
    <property type="entry name" value="ALDH_F3-13-14_CALDH-like"/>
    <property type="match status" value="1"/>
</dbReference>
<dbReference type="InterPro" id="IPR012394">
    <property type="entry name" value="Aldehyde_DH_NAD(P)"/>
</dbReference>
<dbReference type="Pfam" id="PF00171">
    <property type="entry name" value="Aldedh"/>
    <property type="match status" value="2"/>
</dbReference>
<organism evidence="5 6">
    <name type="scientific">Meloidogyne hapla</name>
    <name type="common">Root-knot nematode worm</name>
    <dbReference type="NCBI Taxonomy" id="6305"/>
    <lineage>
        <taxon>Eukaryota</taxon>
        <taxon>Metazoa</taxon>
        <taxon>Ecdysozoa</taxon>
        <taxon>Nematoda</taxon>
        <taxon>Chromadorea</taxon>
        <taxon>Rhabditida</taxon>
        <taxon>Tylenchina</taxon>
        <taxon>Tylenchomorpha</taxon>
        <taxon>Tylenchoidea</taxon>
        <taxon>Meloidogynidae</taxon>
        <taxon>Meloidogyninae</taxon>
        <taxon>Meloidogyne</taxon>
    </lineage>
</organism>
<dbReference type="WBParaSite" id="MhA1_Contig1001.frz3.gene5">
    <property type="protein sequence ID" value="MhA1_Contig1001.frz3.gene5"/>
    <property type="gene ID" value="MhA1_Contig1001.frz3.gene5"/>
</dbReference>
<dbReference type="Proteomes" id="UP000095281">
    <property type="component" value="Unplaced"/>
</dbReference>
<protein>
    <recommendedName>
        <fullName evidence="3">Aldehyde dehydrogenase</fullName>
    </recommendedName>
</protein>
<dbReference type="GO" id="GO:0005737">
    <property type="term" value="C:cytoplasm"/>
    <property type="evidence" value="ECO:0007669"/>
    <property type="project" value="TreeGrafter"/>
</dbReference>
<sequence length="479" mass="53936">MVADIELYYNIWPRIKLSERAENVDKTWLDQGMQQIIHDYDSDDSFFVLDDYSTKYQLSNKYNSEVKFSIYNEENANGKVQEIVTNQRKFFKTGATRPLSFRKEQLQKLRVMIEKNGERIAEAVYKDLRRNKELNMQMEVGGSIAAVDYCLQNLDEWAKPEKIATNKLGDPEIHYDPKGIVLVIGAWNYPAMLVIQPAAEAITAVIEGAAEETKEILNERFDHIFYTGSSNIGKIVMQAAAKYLTPVTLELGGKCPVIVENDADIQKAAQRIAEGKWLNSGQTCLAPDYIMTTTETKPKLVEALRKSIDTMYGTDPQKSAHYSRMVNQRHYDRVVEMMKSSKGKVIHQAGTNDRADVFIPPTIVETELNDALMQDEVFGPILPILTVKNMDEAIDIINDGEKVVDLPLGAYLFTENEKKMEKFLHSTSSGGVTFNDIIKHATIPDLPFGGVGNSGIGSYHGKHGFVQLSHAKAVLKRRD</sequence>
<evidence type="ECO:0000313" key="6">
    <source>
        <dbReference type="WBParaSite" id="MhA1_Contig1001.frz3.gene5"/>
    </source>
</evidence>
<comment type="similarity">
    <text evidence="1 3">Belongs to the aldehyde dehydrogenase family.</text>
</comment>
<dbReference type="Gene3D" id="3.40.309.10">
    <property type="entry name" value="Aldehyde Dehydrogenase, Chain A, domain 2"/>
    <property type="match status" value="1"/>
</dbReference>
<evidence type="ECO:0000259" key="4">
    <source>
        <dbReference type="Pfam" id="PF00171"/>
    </source>
</evidence>
<feature type="domain" description="Aldehyde dehydrogenase" evidence="4">
    <location>
        <begin position="205"/>
        <end position="474"/>
    </location>
</feature>
<dbReference type="AlphaFoldDB" id="A0A1I8AX56"/>